<keyword evidence="4 5" id="KW-0472">Membrane</keyword>
<protein>
    <recommendedName>
        <fullName evidence="6">Methylamine utilisation protein MauE domain-containing protein</fullName>
    </recommendedName>
</protein>
<sequence>MIEWFAGAQQLVLAGVLVWAGTVKFRATAPEAARRSALRKLVGERRVVTAYRAVGTAELTLGALLLAPPMLVIESYAAVALFTGMLGYLVYAKRKAPESGCGCLGDKQTPIRGRAFARTAVLLAAALATLGAAWWPAALADRPLATVAVLVAEAALVVALSPELDHRWLLPLRRWRVRVRHPLATGPTVVPLESSVQRLQKSDAYRSVAGLLRSDLLDWWEEGEWRLLTYAATTSDGQVTAVFAVPLRDHGPADVRVALVPDPEPAPA</sequence>
<comment type="caution">
    <text evidence="7">The sequence shown here is derived from an EMBL/GenBank/DDBJ whole genome shotgun (WGS) entry which is preliminary data.</text>
</comment>
<evidence type="ECO:0000256" key="4">
    <source>
        <dbReference type="ARBA" id="ARBA00023136"/>
    </source>
</evidence>
<evidence type="ECO:0000256" key="1">
    <source>
        <dbReference type="ARBA" id="ARBA00004141"/>
    </source>
</evidence>
<reference evidence="7 8" key="1">
    <citation type="submission" date="2021-02" db="EMBL/GenBank/DDBJ databases">
        <title>Actinophytocola xerophila sp. nov., isolated from soil of cotton cropping field.</title>
        <authorList>
            <person name="Huang R."/>
            <person name="Chen X."/>
            <person name="Ge X."/>
            <person name="Liu W."/>
        </authorList>
    </citation>
    <scope>NUCLEOTIDE SEQUENCE [LARGE SCALE GENOMIC DNA]</scope>
    <source>
        <strain evidence="7 8">S1-96</strain>
    </source>
</reference>
<evidence type="ECO:0000256" key="3">
    <source>
        <dbReference type="ARBA" id="ARBA00022989"/>
    </source>
</evidence>
<dbReference type="EMBL" id="JAFFZE010000015">
    <property type="protein sequence ID" value="MCT2585172.1"/>
    <property type="molecule type" value="Genomic_DNA"/>
</dbReference>
<feature type="domain" description="Methylamine utilisation protein MauE" evidence="6">
    <location>
        <begin position="3"/>
        <end position="129"/>
    </location>
</feature>
<evidence type="ECO:0000313" key="7">
    <source>
        <dbReference type="EMBL" id="MCT2585172.1"/>
    </source>
</evidence>
<dbReference type="Proteomes" id="UP001156441">
    <property type="component" value="Unassembled WGS sequence"/>
</dbReference>
<evidence type="ECO:0000256" key="2">
    <source>
        <dbReference type="ARBA" id="ARBA00022692"/>
    </source>
</evidence>
<evidence type="ECO:0000259" key="6">
    <source>
        <dbReference type="Pfam" id="PF07291"/>
    </source>
</evidence>
<keyword evidence="8" id="KW-1185">Reference proteome</keyword>
<dbReference type="Pfam" id="PF07291">
    <property type="entry name" value="MauE"/>
    <property type="match status" value="1"/>
</dbReference>
<feature type="transmembrane region" description="Helical" evidence="5">
    <location>
        <begin position="73"/>
        <end position="91"/>
    </location>
</feature>
<organism evidence="7 8">
    <name type="scientific">Actinophytocola gossypii</name>
    <dbReference type="NCBI Taxonomy" id="2812003"/>
    <lineage>
        <taxon>Bacteria</taxon>
        <taxon>Bacillati</taxon>
        <taxon>Actinomycetota</taxon>
        <taxon>Actinomycetes</taxon>
        <taxon>Pseudonocardiales</taxon>
        <taxon>Pseudonocardiaceae</taxon>
    </lineage>
</organism>
<gene>
    <name evidence="7" type="ORF">JT362_18825</name>
</gene>
<evidence type="ECO:0000256" key="5">
    <source>
        <dbReference type="SAM" id="Phobius"/>
    </source>
</evidence>
<proteinExistence type="predicted"/>
<dbReference type="InterPro" id="IPR009908">
    <property type="entry name" value="Methylamine_util_MauE"/>
</dbReference>
<feature type="transmembrane region" description="Helical" evidence="5">
    <location>
        <begin position="115"/>
        <end position="137"/>
    </location>
</feature>
<keyword evidence="3 5" id="KW-1133">Transmembrane helix</keyword>
<comment type="subcellular location">
    <subcellularLocation>
        <location evidence="1">Membrane</location>
        <topology evidence="1">Multi-pass membrane protein</topology>
    </subcellularLocation>
</comment>
<accession>A0ABT2JBD9</accession>
<feature type="transmembrane region" description="Helical" evidence="5">
    <location>
        <begin position="48"/>
        <end position="67"/>
    </location>
</feature>
<feature type="transmembrane region" description="Helical" evidence="5">
    <location>
        <begin position="6"/>
        <end position="27"/>
    </location>
</feature>
<evidence type="ECO:0000313" key="8">
    <source>
        <dbReference type="Proteomes" id="UP001156441"/>
    </source>
</evidence>
<keyword evidence="2 5" id="KW-0812">Transmembrane</keyword>
<name>A0ABT2JBD9_9PSEU</name>
<dbReference type="RefSeq" id="WP_260192681.1">
    <property type="nucleotide sequence ID" value="NZ_JAFFZE010000015.1"/>
</dbReference>